<dbReference type="Proteomes" id="UP001054945">
    <property type="component" value="Unassembled WGS sequence"/>
</dbReference>
<name>A0AAV4R912_CAEEX</name>
<reference evidence="1 2" key="1">
    <citation type="submission" date="2021-06" db="EMBL/GenBank/DDBJ databases">
        <title>Caerostris extrusa draft genome.</title>
        <authorList>
            <person name="Kono N."/>
            <person name="Arakawa K."/>
        </authorList>
    </citation>
    <scope>NUCLEOTIDE SEQUENCE [LARGE SCALE GENOMIC DNA]</scope>
</reference>
<evidence type="ECO:0000313" key="2">
    <source>
        <dbReference type="Proteomes" id="UP001054945"/>
    </source>
</evidence>
<proteinExistence type="predicted"/>
<dbReference type="EMBL" id="BPLR01007436">
    <property type="protein sequence ID" value="GIY16892.1"/>
    <property type="molecule type" value="Genomic_DNA"/>
</dbReference>
<evidence type="ECO:0000313" key="1">
    <source>
        <dbReference type="EMBL" id="GIY16892.1"/>
    </source>
</evidence>
<organism evidence="1 2">
    <name type="scientific">Caerostris extrusa</name>
    <name type="common">Bark spider</name>
    <name type="synonym">Caerostris bankana</name>
    <dbReference type="NCBI Taxonomy" id="172846"/>
    <lineage>
        <taxon>Eukaryota</taxon>
        <taxon>Metazoa</taxon>
        <taxon>Ecdysozoa</taxon>
        <taxon>Arthropoda</taxon>
        <taxon>Chelicerata</taxon>
        <taxon>Arachnida</taxon>
        <taxon>Araneae</taxon>
        <taxon>Araneomorphae</taxon>
        <taxon>Entelegynae</taxon>
        <taxon>Araneoidea</taxon>
        <taxon>Araneidae</taxon>
        <taxon>Caerostris</taxon>
    </lineage>
</organism>
<dbReference type="AlphaFoldDB" id="A0AAV4R912"/>
<sequence>MELGDPSSFLDEECDEDLDLSVNGEHRSFWYNFSTFKQVIEEINNILQRRSEDNNGVARKASVEALENIICFDLTYLTQDNFQLFMLAVYEM</sequence>
<comment type="caution">
    <text evidence="1">The sequence shown here is derived from an EMBL/GenBank/DDBJ whole genome shotgun (WGS) entry which is preliminary data.</text>
</comment>
<accession>A0AAV4R912</accession>
<protein>
    <submittedName>
        <fullName evidence="1">Uncharacterized protein</fullName>
    </submittedName>
</protein>
<keyword evidence="2" id="KW-1185">Reference proteome</keyword>
<gene>
    <name evidence="1" type="primary">AVEN_110556_1</name>
    <name evidence="1" type="ORF">CEXT_290841</name>
</gene>